<dbReference type="EMBL" id="JBHUFD010000018">
    <property type="protein sequence ID" value="MFD1875037.1"/>
    <property type="molecule type" value="Genomic_DNA"/>
</dbReference>
<dbReference type="Proteomes" id="UP001597197">
    <property type="component" value="Unassembled WGS sequence"/>
</dbReference>
<feature type="region of interest" description="Disordered" evidence="1">
    <location>
        <begin position="130"/>
        <end position="152"/>
    </location>
</feature>
<evidence type="ECO:0000256" key="2">
    <source>
        <dbReference type="SAM" id="Phobius"/>
    </source>
</evidence>
<keyword evidence="2" id="KW-1133">Transmembrane helix</keyword>
<evidence type="ECO:0000313" key="3">
    <source>
        <dbReference type="EMBL" id="MFD1875037.1"/>
    </source>
</evidence>
<gene>
    <name evidence="3" type="ORF">ACFSDX_21565</name>
</gene>
<feature type="region of interest" description="Disordered" evidence="1">
    <location>
        <begin position="175"/>
        <end position="244"/>
    </location>
</feature>
<evidence type="ECO:0008006" key="5">
    <source>
        <dbReference type="Google" id="ProtNLM"/>
    </source>
</evidence>
<protein>
    <recommendedName>
        <fullName evidence="5">FecR protein domain-containing protein</fullName>
    </recommendedName>
</protein>
<evidence type="ECO:0000256" key="1">
    <source>
        <dbReference type="SAM" id="MobiDB-lite"/>
    </source>
</evidence>
<feature type="transmembrane region" description="Helical" evidence="2">
    <location>
        <begin position="85"/>
        <end position="107"/>
    </location>
</feature>
<sequence length="348" mass="36845">MNSEDIDDLFRQQLDGHASPPSDDLWARLQLPGPAAEAAGATPEPLDTLFRAGLRGHATPPRRELWERLEDEHLRPQPRRRRVAAWWQYSAAAVLLLLLLAGGAGLWRGSFGPKGNDLATTQPTKVPALRPRLAPATPGRPALTEPSRPAATIGAPAGQQLAQAATEASKKNREIFAPQATAPRASTSSTPMATTTRPRRAAAASRAAGSHRQQPDAAAGQLATAGKRRPASQSLTPSQDFDNQVKVTHAPTTILAVATATTATPEVIEVDVRRGPAPAPVAAPVILAAIDATPPPTRRRVRLGGLLRQADHLVHGESVNLAEASDPSETVTFQARLGGRVLSKTIRL</sequence>
<feature type="compositionally biased region" description="Low complexity" evidence="1">
    <location>
        <begin position="32"/>
        <end position="42"/>
    </location>
</feature>
<feature type="compositionally biased region" description="Low complexity" evidence="1">
    <location>
        <begin position="177"/>
        <end position="208"/>
    </location>
</feature>
<accession>A0ABW4R035</accession>
<organism evidence="3 4">
    <name type="scientific">Hymenobacter bucti</name>
    <dbReference type="NCBI Taxonomy" id="1844114"/>
    <lineage>
        <taxon>Bacteria</taxon>
        <taxon>Pseudomonadati</taxon>
        <taxon>Bacteroidota</taxon>
        <taxon>Cytophagia</taxon>
        <taxon>Cytophagales</taxon>
        <taxon>Hymenobacteraceae</taxon>
        <taxon>Hymenobacter</taxon>
    </lineage>
</organism>
<comment type="caution">
    <text evidence="3">The sequence shown here is derived from an EMBL/GenBank/DDBJ whole genome shotgun (WGS) entry which is preliminary data.</text>
</comment>
<feature type="compositionally biased region" description="Low complexity" evidence="1">
    <location>
        <begin position="130"/>
        <end position="144"/>
    </location>
</feature>
<dbReference type="RefSeq" id="WP_382317353.1">
    <property type="nucleotide sequence ID" value="NZ_JBHUFD010000018.1"/>
</dbReference>
<keyword evidence="2" id="KW-0812">Transmembrane</keyword>
<keyword evidence="4" id="KW-1185">Reference proteome</keyword>
<evidence type="ECO:0000313" key="4">
    <source>
        <dbReference type="Proteomes" id="UP001597197"/>
    </source>
</evidence>
<keyword evidence="2" id="KW-0472">Membrane</keyword>
<feature type="region of interest" description="Disordered" evidence="1">
    <location>
        <begin position="1"/>
        <end position="42"/>
    </location>
</feature>
<proteinExistence type="predicted"/>
<reference evidence="4" key="1">
    <citation type="journal article" date="2019" name="Int. J. Syst. Evol. Microbiol.">
        <title>The Global Catalogue of Microorganisms (GCM) 10K type strain sequencing project: providing services to taxonomists for standard genome sequencing and annotation.</title>
        <authorList>
            <consortium name="The Broad Institute Genomics Platform"/>
            <consortium name="The Broad Institute Genome Sequencing Center for Infectious Disease"/>
            <person name="Wu L."/>
            <person name="Ma J."/>
        </authorList>
    </citation>
    <scope>NUCLEOTIDE SEQUENCE [LARGE SCALE GENOMIC DNA]</scope>
    <source>
        <strain evidence="4">CGMCC 1.15795</strain>
    </source>
</reference>
<feature type="compositionally biased region" description="Polar residues" evidence="1">
    <location>
        <begin position="231"/>
        <end position="244"/>
    </location>
</feature>
<name>A0ABW4R035_9BACT</name>